<protein>
    <submittedName>
        <fullName evidence="2">DUF1127 domain-containing protein</fullName>
    </submittedName>
</protein>
<proteinExistence type="predicted"/>
<dbReference type="RefSeq" id="WP_151093287.1">
    <property type="nucleotide sequence ID" value="NZ_JBLZNM010000008.1"/>
</dbReference>
<sequence length="107" mass="12617">MPPRLFIENYCSTTDYFSHLLHALHDRCHRLVSRLRKARQRRAGLRTLQSLPPEILRDIGWPAIVDDTQTIVDSQFVHHLPTSLSQSRRSRQCARSVPRRDWHDPII</sequence>
<keyword evidence="3" id="KW-1185">Reference proteome</keyword>
<dbReference type="AlphaFoldDB" id="A0A5N1JVV6"/>
<comment type="caution">
    <text evidence="2">The sequence shown here is derived from an EMBL/GenBank/DDBJ whole genome shotgun (WGS) entry which is preliminary data.</text>
</comment>
<reference evidence="2 3" key="1">
    <citation type="submission" date="2019-09" db="EMBL/GenBank/DDBJ databases">
        <title>Biological control of the noxious weed angled onion (Allium triquetrum) thwarted by endophytic bacteria in Victoria, Australia.</title>
        <authorList>
            <person name="Tehranchian P."/>
            <person name="Adair R.J."/>
            <person name="Van T.H."/>
            <person name="Morrison P.D."/>
            <person name="Williams H."/>
            <person name="Lawrie A.C."/>
        </authorList>
    </citation>
    <scope>NUCLEOTIDE SEQUENCE [LARGE SCALE GENOMIC DNA]</scope>
    <source>
        <strain evidence="2 3">RPTAtOch1</strain>
    </source>
</reference>
<evidence type="ECO:0000313" key="3">
    <source>
        <dbReference type="Proteomes" id="UP000327108"/>
    </source>
</evidence>
<name>A0A5N1JVV6_9HYPH</name>
<organism evidence="2 3">
    <name type="scientific">Ochrobactrum quorumnocens</name>
    <dbReference type="NCBI Taxonomy" id="271865"/>
    <lineage>
        <taxon>Bacteria</taxon>
        <taxon>Pseudomonadati</taxon>
        <taxon>Pseudomonadota</taxon>
        <taxon>Alphaproteobacteria</taxon>
        <taxon>Hyphomicrobiales</taxon>
        <taxon>Brucellaceae</taxon>
        <taxon>Brucella/Ochrobactrum group</taxon>
        <taxon>Ochrobactrum</taxon>
    </lineage>
</organism>
<feature type="compositionally biased region" description="Basic and acidic residues" evidence="1">
    <location>
        <begin position="98"/>
        <end position="107"/>
    </location>
</feature>
<gene>
    <name evidence="2" type="ORF">F3W84_10245</name>
</gene>
<evidence type="ECO:0000256" key="1">
    <source>
        <dbReference type="SAM" id="MobiDB-lite"/>
    </source>
</evidence>
<dbReference type="Proteomes" id="UP000327108">
    <property type="component" value="Unassembled WGS sequence"/>
</dbReference>
<feature type="region of interest" description="Disordered" evidence="1">
    <location>
        <begin position="84"/>
        <end position="107"/>
    </location>
</feature>
<accession>A0A5N1JVV6</accession>
<dbReference type="EMBL" id="VYXQ01000008">
    <property type="protein sequence ID" value="KAA9368262.1"/>
    <property type="molecule type" value="Genomic_DNA"/>
</dbReference>
<evidence type="ECO:0000313" key="2">
    <source>
        <dbReference type="EMBL" id="KAA9368262.1"/>
    </source>
</evidence>